<evidence type="ECO:0000313" key="1">
    <source>
        <dbReference type="EMBL" id="MBX49589.1"/>
    </source>
</evidence>
<sequence>MANYLFLRYLCLNEGSVTLLLACELV</sequence>
<dbReference type="AlphaFoldDB" id="A0A2P2P4H9"/>
<organism evidence="1">
    <name type="scientific">Rhizophora mucronata</name>
    <name type="common">Asiatic mangrove</name>
    <dbReference type="NCBI Taxonomy" id="61149"/>
    <lineage>
        <taxon>Eukaryota</taxon>
        <taxon>Viridiplantae</taxon>
        <taxon>Streptophyta</taxon>
        <taxon>Embryophyta</taxon>
        <taxon>Tracheophyta</taxon>
        <taxon>Spermatophyta</taxon>
        <taxon>Magnoliopsida</taxon>
        <taxon>eudicotyledons</taxon>
        <taxon>Gunneridae</taxon>
        <taxon>Pentapetalae</taxon>
        <taxon>rosids</taxon>
        <taxon>fabids</taxon>
        <taxon>Malpighiales</taxon>
        <taxon>Rhizophoraceae</taxon>
        <taxon>Rhizophora</taxon>
    </lineage>
</organism>
<accession>A0A2P2P4H9</accession>
<protein>
    <submittedName>
        <fullName evidence="1">Uncharacterized protein</fullName>
    </submittedName>
</protein>
<dbReference type="EMBL" id="GGEC01069105">
    <property type="protein sequence ID" value="MBX49589.1"/>
    <property type="molecule type" value="Transcribed_RNA"/>
</dbReference>
<proteinExistence type="predicted"/>
<name>A0A2P2P4H9_RHIMU</name>
<reference evidence="1" key="1">
    <citation type="submission" date="2018-02" db="EMBL/GenBank/DDBJ databases">
        <title>Rhizophora mucronata_Transcriptome.</title>
        <authorList>
            <person name="Meera S.P."/>
            <person name="Sreeshan A."/>
            <person name="Augustine A."/>
        </authorList>
    </citation>
    <scope>NUCLEOTIDE SEQUENCE</scope>
    <source>
        <tissue evidence="1">Leaf</tissue>
    </source>
</reference>